<name>A0ABP7K6U0_9RHOB</name>
<proteinExistence type="predicted"/>
<evidence type="ECO:0000313" key="2">
    <source>
        <dbReference type="EMBL" id="GAA3867628.1"/>
    </source>
</evidence>
<organism evidence="2 3">
    <name type="scientific">Celeribacter arenosi</name>
    <dbReference type="NCBI Taxonomy" id="792649"/>
    <lineage>
        <taxon>Bacteria</taxon>
        <taxon>Pseudomonadati</taxon>
        <taxon>Pseudomonadota</taxon>
        <taxon>Alphaproteobacteria</taxon>
        <taxon>Rhodobacterales</taxon>
        <taxon>Roseobacteraceae</taxon>
        <taxon>Celeribacter</taxon>
    </lineage>
</organism>
<evidence type="ECO:0000259" key="1">
    <source>
        <dbReference type="Pfam" id="PF13403"/>
    </source>
</evidence>
<feature type="domain" description="Hedgehog/Intein (Hint)" evidence="1">
    <location>
        <begin position="179"/>
        <end position="325"/>
    </location>
</feature>
<gene>
    <name evidence="2" type="ORF">GCM10022404_17230</name>
</gene>
<dbReference type="RefSeq" id="WP_344846377.1">
    <property type="nucleotide sequence ID" value="NZ_BAABDF010000007.1"/>
</dbReference>
<dbReference type="Proteomes" id="UP001399917">
    <property type="component" value="Unassembled WGS sequence"/>
</dbReference>
<sequence>MATETYTDPVLLTGDMIATLTGQPTNQGNPGDANFGIIMPNATALATPDDLYRLVWYQNINTSATEFGNGQFWRLEIYTAATDTDTDPANGDAGWTAVPGFDTLNPKFDLVSGLGAGDNYIVLEGPGGYLLYNHDGGLPTTPTTLVYEQTIENGDPLVGDEDGNLDFYDMYAAYEALVPCFAKGTTIATDTGNVAIEDLGVGMLVETRDNGLQEIQWIGNRTLNAADLEKSPNLKPIRIRAGALGPDLPARDLVVSPQHRIVVRSNIVLRMFDVAEVLVAAKHLVNIPGIEVAEDLTEVTYYHMLFERHEIVLSNGAETESLHPGKESLKAVGGAARDEIFTLFPALRFYGKANPPPGAAPFVKGRQGRALAHRHAKNDKQLVARIA</sequence>
<keyword evidence="3" id="KW-1185">Reference proteome</keyword>
<comment type="caution">
    <text evidence="2">The sequence shown here is derived from an EMBL/GenBank/DDBJ whole genome shotgun (WGS) entry which is preliminary data.</text>
</comment>
<dbReference type="SUPFAM" id="SSF51294">
    <property type="entry name" value="Hedgehog/intein (Hint) domain"/>
    <property type="match status" value="1"/>
</dbReference>
<dbReference type="EMBL" id="BAABDF010000007">
    <property type="protein sequence ID" value="GAA3867628.1"/>
    <property type="molecule type" value="Genomic_DNA"/>
</dbReference>
<evidence type="ECO:0000313" key="3">
    <source>
        <dbReference type="Proteomes" id="UP001399917"/>
    </source>
</evidence>
<dbReference type="InterPro" id="IPR028992">
    <property type="entry name" value="Hedgehog/Intein_dom"/>
</dbReference>
<dbReference type="Pfam" id="PF13403">
    <property type="entry name" value="Hint_2"/>
    <property type="match status" value="1"/>
</dbReference>
<dbReference type="InterPro" id="IPR036844">
    <property type="entry name" value="Hint_dom_sf"/>
</dbReference>
<dbReference type="Gene3D" id="2.170.16.10">
    <property type="entry name" value="Hedgehog/Intein (Hint) domain"/>
    <property type="match status" value="1"/>
</dbReference>
<accession>A0ABP7K6U0</accession>
<reference evidence="3" key="1">
    <citation type="journal article" date="2019" name="Int. J. Syst. Evol. Microbiol.">
        <title>The Global Catalogue of Microorganisms (GCM) 10K type strain sequencing project: providing services to taxonomists for standard genome sequencing and annotation.</title>
        <authorList>
            <consortium name="The Broad Institute Genomics Platform"/>
            <consortium name="The Broad Institute Genome Sequencing Center for Infectious Disease"/>
            <person name="Wu L."/>
            <person name="Ma J."/>
        </authorList>
    </citation>
    <scope>NUCLEOTIDE SEQUENCE [LARGE SCALE GENOMIC DNA]</scope>
    <source>
        <strain evidence="3">JCM 17190</strain>
    </source>
</reference>
<protein>
    <recommendedName>
        <fullName evidence="1">Hedgehog/Intein (Hint) domain-containing protein</fullName>
    </recommendedName>
</protein>